<accession>A0A4D4LIR6</accession>
<name>A0A4D4LIR6_STRVO</name>
<keyword evidence="5 7" id="KW-0472">Membrane</keyword>
<gene>
    <name evidence="9" type="ORF">SVIO_097230</name>
</gene>
<organism evidence="9 10">
    <name type="scientific">Streptomyces violaceusniger</name>
    <dbReference type="NCBI Taxonomy" id="68280"/>
    <lineage>
        <taxon>Bacteria</taxon>
        <taxon>Bacillati</taxon>
        <taxon>Actinomycetota</taxon>
        <taxon>Actinomycetes</taxon>
        <taxon>Kitasatosporales</taxon>
        <taxon>Streptomycetaceae</taxon>
        <taxon>Streptomyces</taxon>
        <taxon>Streptomyces violaceusniger group</taxon>
    </lineage>
</organism>
<dbReference type="AlphaFoldDB" id="A0A4D4LIR6"/>
<keyword evidence="2" id="KW-1003">Cell membrane</keyword>
<dbReference type="Gene3D" id="3.30.450.20">
    <property type="entry name" value="PAS domain"/>
    <property type="match status" value="1"/>
</dbReference>
<comment type="subcellular location">
    <subcellularLocation>
        <location evidence="1">Cell membrane</location>
        <topology evidence="1">Multi-pass membrane protein</topology>
    </subcellularLocation>
</comment>
<dbReference type="Pfam" id="PF17203">
    <property type="entry name" value="sCache_3_2"/>
    <property type="match status" value="1"/>
</dbReference>
<feature type="region of interest" description="Disordered" evidence="6">
    <location>
        <begin position="127"/>
        <end position="150"/>
    </location>
</feature>
<sequence length="157" mass="16991">MRGLSVRSIAGQVFAVQVLVVCLLIVAATTALILQARVDSEQEAINRATAVAQTFATSPGTASAMRTDHPTTLLQPRAEETRRRARLDFVVVANTHGIRYTHPKPQYIGKTLVADWRPVVKGKIVTESVQGPSAGKSRPPSRSRRATAPWPVWCAPG</sequence>
<evidence type="ECO:0000256" key="7">
    <source>
        <dbReference type="SAM" id="Phobius"/>
    </source>
</evidence>
<dbReference type="InterPro" id="IPR033463">
    <property type="entry name" value="sCache_3"/>
</dbReference>
<evidence type="ECO:0000256" key="6">
    <source>
        <dbReference type="SAM" id="MobiDB-lite"/>
    </source>
</evidence>
<feature type="domain" description="Single cache" evidence="8">
    <location>
        <begin position="39"/>
        <end position="129"/>
    </location>
</feature>
<evidence type="ECO:0000256" key="1">
    <source>
        <dbReference type="ARBA" id="ARBA00004651"/>
    </source>
</evidence>
<evidence type="ECO:0000256" key="2">
    <source>
        <dbReference type="ARBA" id="ARBA00022475"/>
    </source>
</evidence>
<dbReference type="EMBL" id="BJHW01000002">
    <property type="protein sequence ID" value="GDY59100.1"/>
    <property type="molecule type" value="Genomic_DNA"/>
</dbReference>
<reference evidence="9 10" key="1">
    <citation type="journal article" date="2020" name="Int. J. Syst. Evol. Microbiol.">
        <title>Reclassification of Streptomyces castelarensis and Streptomyces sporoclivatus as later heterotypic synonyms of Streptomyces antimycoticus.</title>
        <authorList>
            <person name="Komaki H."/>
            <person name="Tamura T."/>
        </authorList>
    </citation>
    <scope>NUCLEOTIDE SEQUENCE [LARGE SCALE GENOMIC DNA]</scope>
    <source>
        <strain evidence="9 10">NBRC 13459</strain>
    </source>
</reference>
<dbReference type="SUPFAM" id="SSF103190">
    <property type="entry name" value="Sensory domain-like"/>
    <property type="match status" value="1"/>
</dbReference>
<dbReference type="InterPro" id="IPR029151">
    <property type="entry name" value="Sensor-like_sf"/>
</dbReference>
<evidence type="ECO:0000256" key="4">
    <source>
        <dbReference type="ARBA" id="ARBA00022989"/>
    </source>
</evidence>
<evidence type="ECO:0000313" key="10">
    <source>
        <dbReference type="Proteomes" id="UP000301309"/>
    </source>
</evidence>
<evidence type="ECO:0000256" key="5">
    <source>
        <dbReference type="ARBA" id="ARBA00023136"/>
    </source>
</evidence>
<keyword evidence="3 7" id="KW-0812">Transmembrane</keyword>
<keyword evidence="10" id="KW-1185">Reference proteome</keyword>
<protein>
    <recommendedName>
        <fullName evidence="8">Single cache domain-containing protein</fullName>
    </recommendedName>
</protein>
<evidence type="ECO:0000259" key="8">
    <source>
        <dbReference type="Pfam" id="PF17203"/>
    </source>
</evidence>
<proteinExistence type="predicted"/>
<dbReference type="GO" id="GO:0005886">
    <property type="term" value="C:plasma membrane"/>
    <property type="evidence" value="ECO:0007669"/>
    <property type="project" value="UniProtKB-SubCell"/>
</dbReference>
<comment type="caution">
    <text evidence="9">The sequence shown here is derived from an EMBL/GenBank/DDBJ whole genome shotgun (WGS) entry which is preliminary data.</text>
</comment>
<evidence type="ECO:0000313" key="9">
    <source>
        <dbReference type="EMBL" id="GDY59100.1"/>
    </source>
</evidence>
<feature type="transmembrane region" description="Helical" evidence="7">
    <location>
        <begin position="12"/>
        <end position="34"/>
    </location>
</feature>
<dbReference type="Proteomes" id="UP000301309">
    <property type="component" value="Unassembled WGS sequence"/>
</dbReference>
<keyword evidence="4 7" id="KW-1133">Transmembrane helix</keyword>
<evidence type="ECO:0000256" key="3">
    <source>
        <dbReference type="ARBA" id="ARBA00022692"/>
    </source>
</evidence>